<organism evidence="1 2">
    <name type="scientific">Melastoma candidum</name>
    <dbReference type="NCBI Taxonomy" id="119954"/>
    <lineage>
        <taxon>Eukaryota</taxon>
        <taxon>Viridiplantae</taxon>
        <taxon>Streptophyta</taxon>
        <taxon>Embryophyta</taxon>
        <taxon>Tracheophyta</taxon>
        <taxon>Spermatophyta</taxon>
        <taxon>Magnoliopsida</taxon>
        <taxon>eudicotyledons</taxon>
        <taxon>Gunneridae</taxon>
        <taxon>Pentapetalae</taxon>
        <taxon>rosids</taxon>
        <taxon>malvids</taxon>
        <taxon>Myrtales</taxon>
        <taxon>Melastomataceae</taxon>
        <taxon>Melastomatoideae</taxon>
        <taxon>Melastomateae</taxon>
        <taxon>Melastoma</taxon>
    </lineage>
</organism>
<evidence type="ECO:0000313" key="2">
    <source>
        <dbReference type="Proteomes" id="UP001057402"/>
    </source>
</evidence>
<sequence>MGLEVDPAAGDEVRTPVRHSRVASDPPPAGPLNSLLPAKSWPTDLLSSNSQALGVRAPRPKPSWVGKGFLKKITWRRNARRPSIEDANGPGATRADPADAEETFLYTSPLVDQTKVYGFDEELQALVSFVRRERVNDRGFRAVAVVGAGGIGKTTLCQLLFDEEEIKEDFVPRIWVSNSRQPAEVADLKEAIVRRMLTQIGEDETDDMQLDRLIPLLHRNLWGKKYLIVLDDARDADPWYYNLGAEPNMEDEWKSFLAYGLPKGSGGRVVVTGRNEEVARKMVGEHNLHKVLPLSDQEDCWSLFKESVGPCLDEEANKNGMNLEAMKGEVHAKSNGMPLAIKIMGQIMKERLTEASAERISRTATD</sequence>
<comment type="caution">
    <text evidence="1">The sequence shown here is derived from an EMBL/GenBank/DDBJ whole genome shotgun (WGS) entry which is preliminary data.</text>
</comment>
<keyword evidence="2" id="KW-1185">Reference proteome</keyword>
<gene>
    <name evidence="1" type="ORF">MLD38_039845</name>
</gene>
<protein>
    <submittedName>
        <fullName evidence="1">Uncharacterized protein</fullName>
    </submittedName>
</protein>
<dbReference type="EMBL" id="CM042891">
    <property type="protein sequence ID" value="KAI4304314.1"/>
    <property type="molecule type" value="Genomic_DNA"/>
</dbReference>
<reference evidence="2" key="1">
    <citation type="journal article" date="2023" name="Front. Plant Sci.">
        <title>Chromosomal-level genome assembly of Melastoma candidum provides insights into trichome evolution.</title>
        <authorList>
            <person name="Zhong Y."/>
            <person name="Wu W."/>
            <person name="Sun C."/>
            <person name="Zou P."/>
            <person name="Liu Y."/>
            <person name="Dai S."/>
            <person name="Zhou R."/>
        </authorList>
    </citation>
    <scope>NUCLEOTIDE SEQUENCE [LARGE SCALE GENOMIC DNA]</scope>
</reference>
<proteinExistence type="predicted"/>
<name>A0ACB9L456_9MYRT</name>
<dbReference type="Proteomes" id="UP001057402">
    <property type="component" value="Chromosome 12"/>
</dbReference>
<accession>A0ACB9L456</accession>
<evidence type="ECO:0000313" key="1">
    <source>
        <dbReference type="EMBL" id="KAI4304314.1"/>
    </source>
</evidence>